<organism evidence="2 3">
    <name type="scientific">Xylaria flabelliformis</name>
    <dbReference type="NCBI Taxonomy" id="2512241"/>
    <lineage>
        <taxon>Eukaryota</taxon>
        <taxon>Fungi</taxon>
        <taxon>Dikarya</taxon>
        <taxon>Ascomycota</taxon>
        <taxon>Pezizomycotina</taxon>
        <taxon>Sordariomycetes</taxon>
        <taxon>Xylariomycetidae</taxon>
        <taxon>Xylariales</taxon>
        <taxon>Xylariaceae</taxon>
        <taxon>Xylaria</taxon>
    </lineage>
</organism>
<dbReference type="Proteomes" id="UP000319160">
    <property type="component" value="Unassembled WGS sequence"/>
</dbReference>
<keyword evidence="3" id="KW-1185">Reference proteome</keyword>
<evidence type="ECO:0000256" key="1">
    <source>
        <dbReference type="SAM" id="MobiDB-lite"/>
    </source>
</evidence>
<feature type="region of interest" description="Disordered" evidence="1">
    <location>
        <begin position="173"/>
        <end position="206"/>
    </location>
</feature>
<gene>
    <name evidence="2" type="ORF">FHL15_002066</name>
</gene>
<dbReference type="EMBL" id="VFLP01000007">
    <property type="protein sequence ID" value="TRX97272.1"/>
    <property type="molecule type" value="Genomic_DNA"/>
</dbReference>
<comment type="caution">
    <text evidence="2">The sequence shown here is derived from an EMBL/GenBank/DDBJ whole genome shotgun (WGS) entry which is preliminary data.</text>
</comment>
<proteinExistence type="predicted"/>
<evidence type="ECO:0000313" key="3">
    <source>
        <dbReference type="Proteomes" id="UP000319160"/>
    </source>
</evidence>
<dbReference type="OrthoDB" id="4766322at2759"/>
<protein>
    <submittedName>
        <fullName evidence="2">Uncharacterized protein</fullName>
    </submittedName>
</protein>
<evidence type="ECO:0000313" key="2">
    <source>
        <dbReference type="EMBL" id="TRX97272.1"/>
    </source>
</evidence>
<feature type="compositionally biased region" description="Low complexity" evidence="1">
    <location>
        <begin position="176"/>
        <end position="204"/>
    </location>
</feature>
<dbReference type="AlphaFoldDB" id="A0A553IAP5"/>
<accession>A0A553IAP5</accession>
<sequence length="242" mass="25311">MNRSLQLHTYLPTCHPTIPPYYYLDSLKILADTHKMYSPKVLFFLAAFAGTSLAQKSDAEYCSSKMSSFFSFVVAEGPTTPAAVLSFLATQTNSKPPLATFGPSAHGDEICSIYSELPPSLLPEFKTYITSVLSFGNAHSDVLLGVATDCAPQDQVASITSYIHEMLTPTGQQCEATTTPAPGGAANGTYPTSPAPTATSTYTSRGNSTYPTSIVTAGASRPTGIMLGAAAMGGILGAAVML</sequence>
<name>A0A553IAP5_9PEZI</name>
<reference evidence="3" key="1">
    <citation type="submission" date="2019-06" db="EMBL/GenBank/DDBJ databases">
        <title>Draft genome sequence of the griseofulvin-producing fungus Xylaria cubensis strain G536.</title>
        <authorList>
            <person name="Mead M.E."/>
            <person name="Raja H.A."/>
            <person name="Steenwyk J.L."/>
            <person name="Knowles S.L."/>
            <person name="Oberlies N.H."/>
            <person name="Rokas A."/>
        </authorList>
    </citation>
    <scope>NUCLEOTIDE SEQUENCE [LARGE SCALE GENOMIC DNA]</scope>
    <source>
        <strain evidence="3">G536</strain>
    </source>
</reference>